<feature type="compositionally biased region" description="Polar residues" evidence="2">
    <location>
        <begin position="249"/>
        <end position="258"/>
    </location>
</feature>
<feature type="compositionally biased region" description="Basic and acidic residues" evidence="2">
    <location>
        <begin position="437"/>
        <end position="457"/>
    </location>
</feature>
<feature type="coiled-coil region" evidence="1">
    <location>
        <begin position="2220"/>
        <end position="2260"/>
    </location>
</feature>
<name>A0A1D1VWP2_RAMVA</name>
<keyword evidence="1" id="KW-0175">Coiled coil</keyword>
<dbReference type="EMBL" id="BDGG01000010">
    <property type="protein sequence ID" value="GAV04198.1"/>
    <property type="molecule type" value="Genomic_DNA"/>
</dbReference>
<dbReference type="OrthoDB" id="10590024at2759"/>
<feature type="compositionally biased region" description="Basic and acidic residues" evidence="2">
    <location>
        <begin position="1081"/>
        <end position="1098"/>
    </location>
</feature>
<feature type="compositionally biased region" description="Basic and acidic residues" evidence="2">
    <location>
        <begin position="324"/>
        <end position="339"/>
    </location>
</feature>
<feature type="compositionally biased region" description="Basic and acidic residues" evidence="2">
    <location>
        <begin position="2957"/>
        <end position="2969"/>
    </location>
</feature>
<feature type="compositionally biased region" description="Basic and acidic residues" evidence="2">
    <location>
        <begin position="1916"/>
        <end position="1932"/>
    </location>
</feature>
<feature type="compositionally biased region" description="Basic and acidic residues" evidence="2">
    <location>
        <begin position="2904"/>
        <end position="2914"/>
    </location>
</feature>
<accession>A0A1D1VWP2</accession>
<feature type="compositionally biased region" description="Low complexity" evidence="2">
    <location>
        <begin position="1133"/>
        <end position="1146"/>
    </location>
</feature>
<feature type="compositionally biased region" description="Basic and acidic residues" evidence="2">
    <location>
        <begin position="23"/>
        <end position="34"/>
    </location>
</feature>
<feature type="compositionally biased region" description="Polar residues" evidence="2">
    <location>
        <begin position="2769"/>
        <end position="2814"/>
    </location>
</feature>
<gene>
    <name evidence="3" type="primary">RvY_14510-1</name>
    <name evidence="3" type="synonym">RvY_14510.1</name>
    <name evidence="3" type="ORF">RvY_14510</name>
</gene>
<feature type="compositionally biased region" description="Basic and acidic residues" evidence="2">
    <location>
        <begin position="231"/>
        <end position="247"/>
    </location>
</feature>
<feature type="region of interest" description="Disordered" evidence="2">
    <location>
        <begin position="1895"/>
        <end position="2020"/>
    </location>
</feature>
<dbReference type="Proteomes" id="UP000186922">
    <property type="component" value="Unassembled WGS sequence"/>
</dbReference>
<feature type="compositionally biased region" description="Low complexity" evidence="2">
    <location>
        <begin position="2731"/>
        <end position="2742"/>
    </location>
</feature>
<feature type="compositionally biased region" description="Basic and acidic residues" evidence="2">
    <location>
        <begin position="2750"/>
        <end position="2768"/>
    </location>
</feature>
<sequence>MVIAEEPITAIIPARPIAHHGNRYSEEPVLEVKHKTSSRHEKRTKRDSYKYSGDSNQPPIEYVYTYSEETPKRSTGPDGEKTSTDLVPINGNGPGKIECTVGEDGNLVVKIRGKPDSVPLDPDKLPIVLPEGWQLKEIQTNQRSRKIERSRKTRIKDEIFVSGEESEKAVVLYNEHTHAVNGHESVHDEVEDRNYGHADEEEYTHGEHNGITYVHKKSRKYEEGPAGLTSRIEESHTKEGVDFDHPNNKQRSSKSTHSLLERTENSKRKFSKQSVTDEKVTETHKSNVRYFDGDSSSAPGLRQDLRDHTTNIQSTEQNYYGRSDTTRGRTDEQRDHDIIIESPEDTPYNSLDRRDRRHHHNEEEIIDIDDRYRYHDDDYNTREDTRTDKRVETSGYVASYRAPRDQRTETERRTDRTEEEYSLYKDQNGRSVNGGPHSDRYDETTDRRQTEERTYYDKRRRTSDTSDVSSRRGQNQLNGYPSGTNIHENIERTSVTERYRYGTPDRPVNNLTSSRTDIEEREDRASLIENRRNDYPERQPQNWSTRTDREDREERTSVTGSYLPFYPDRQPDTRTTRTDTEEREERTSVTGSYRPYRPTSETTTTRKEEREERYLDEEFPDSVSVLQQPANRTDLATRTDREDKEERTLVVENYRNGYPERQPVPNRPVNYSTRSDKEDREERTSITGTYRPLPQQNVYPASTDDRLDTTRVEKEERTDIYGNFPSPGQPDQRTVPYRQDYNQDTTTRTDQYEERVDVTKDYDQPRTQRVPLDNRVDQTSTNTERRENYFISDERPVDHRPVLVDRPEYREERREETEERHLYDNPTNRPLATVSRTHNEEVHKEVRDFPGPRVHQPHHEEERFAEKVEQEVFRSPSEVRRQPTLHNNTSTTTTTKRSEIVDKYLDQSEGIGPSTHQHLPDSRTQHFSQSTELTHLRDTRQESLHFKPVDEHQTSSATRHDTLATQVDMMDEGKSSPQSRDRKGAKDRVTIDDRYRVIGSSEERPGPTAHHHRPLVTDQRTDKSTYQRKDTTKEVEERRTHSRLTDISSTGERIVPVAVGPTPAHPNDFRRDSAVSSVDLSEIKSGEHLDNRALKDRGNLAQNGSLGQRRPPSRNPVKFPHFGDENAVPEDFLSTSDTTLPTPLRPSRQRPQHPTSGRFSAATDAGTMIDKSHTSSTTRQQNMRDERVLINYTDKTDKPDWVRNIDDHFSNRRNVNIHYARENVTSPTPRIEEIATIAGSTVITVNGEDKPVHGIVTEPGDRPLLSFAQPIEKDVVHQSEKGSRSGFTRVTESKGYKQSAKEQVQYQERRENVRQISVSYDIPGKGKHVREYTWTGQQEKPDEKITFQEERRHTKDVNMILGLDKPRPYVPSPPTTTETTRTVDRQEKIVFAEERPQPARDVSVNIGLQEEVKKMEVSRRPIEANTFRFEEERKHERQVDMVVGLNEDVYYEPPPQEKIVFQEEREVKKDVSVTLGLEDYETAPPFEPLPVEKFTFEETRVIPAQHDVALIFGIDEPPSQPPVLIPPRPISTPSESTVVTQPIVPQYVKPREETKKFERIVEERREDTRLTALTDIIPPTPQPPRVVHERVQEVKKFEEYIIKREQPKVVHEQVQEVEKAEEYVIHREQPKVVAKAEVIPPSAKIIAATEIIPPPPRTVSMTAAIDSAAVYHDEVGLVPEEPHIFETSVALQGRQKRERVEQLLQMEKPPPAPLPPTSGRVEKHVHLETIVPEPTGEPLPQSLGLYGYTYKATIEPKKPEFEPSIEFHVIESERPVETIEETVEKIDWYIKEGKAPSEIPDDVSSIGEVRAATPPRHPELTATAEIVPPTHVVASAEITPPGARQAKVEKQTHLSASAEIVPPKKQKPSTVEEIPTFHYGEDQEDRLSLISGSWEEHEKPQPQRPNVTRQPFETLSKAKVEDRKVKSLEKVEATIGQPPPPPPKRNQRNDFSRAPKGQADRTELSEIHFDTPEEEERWKSSLQRHAVPQPKRAQQDVQLERPREEPARPLPKPSGRIPRKTWSEKLDTEHAGHLQKALGTYGYLYTATLNPQAVVPHGLPLDVEQIDTTETKIDLDVQQALLTAFIEIIPPLTPKQQHQLLIASVEIFPPLTAEQQRSLLNALVMIHPALSINQQRQLLEGKEITPPLTVEQQQQLATISADIVPGLTLKQHKQLLYATLQITPPLTEDQQEQLLIAVAEIFPPPPPRKRVKILDRDELSEEEEEEVDYLIKARRKQEEKKRAEERRKTVERYEKNEEEEIDVDYLLKTGREQENKRTKGRINDRGIWEKTSETETVERTETSFMEEARKKFDKKEERAEWIEKTRHLQTGETSHDRSEISYDRNERHVVHGMYPRDKEVSLQQKRYLSEQTTHLEDDAVDLEVSAINMNINPRIKSQILLMAPSPPLPRPYSPATGSGFRYTASPQISTPPMTDTSGFMYEAIVDGHGSPMSQELGRYGFTYQATLDGSETYRKMAESTHQLEINQIESRRQESSSTSPDTPKRLSATPPWSTPPITPIPAPAATPPRDTTSRDNTPLPGVRDLGSTSTAWKKTDWGRSVYEKNVQTTGTKKPLQPIEASFPVDSAHRHELRGNVYSPEEEIHERITENVIRRRQEMDSSYEESQRIADETSKWLEKTTVARPPTDVKEPPANWKCEYPIVEEPGSDAGRPPGQEIVEETRMTLTETITRRHGELTVPRGTDPSLIPAMFEVAEAEDELKRRTEAMKMGSSNKTTTSKPTSDQGSNYRGDTKTENYTRTSTSRDDKQTSQNKSNIPPGKTSPQADGRPTSSASQYSNVSDRSFGSSASQNKFRTTSREERFDEQHETTIKKKEERTEKIVSFADEHKSDQTVPEWVRLVEERKRRSQPQQQYFRSDKYAKKEPVQPKPRQLEELPEEDPLEAALERIATDRRAAQQSDGSPSSLRKWGNVGALSSAATTNTSSKNDSSFNKGFRKHTTETKEVIEESRFHSEQAMLEAIESASAGNSNLLSTMSQSMPSLAHTRRMEGSNFGDITRSNDDMVLSMEELSRSNTKLKRTDGAEEEVKDFSFARRGDTVSPETKRTKRTVVRKLVNGEWKEVAVREEDMPAEDMAMELHAAQPTDRILAQLQHRDEDQWSLSDAVIEETTTTRTIRRVEEEEEDIISVAGTDA</sequence>
<feature type="compositionally biased region" description="Basic and acidic residues" evidence="2">
    <location>
        <begin position="703"/>
        <end position="719"/>
    </location>
</feature>
<feature type="compositionally biased region" description="Polar residues" evidence="2">
    <location>
        <begin position="310"/>
        <end position="320"/>
    </location>
</feature>
<evidence type="ECO:0000313" key="3">
    <source>
        <dbReference type="EMBL" id="GAV04198.1"/>
    </source>
</evidence>
<feature type="compositionally biased region" description="Low complexity" evidence="2">
    <location>
        <begin position="2933"/>
        <end position="2951"/>
    </location>
</feature>
<feature type="compositionally biased region" description="Basic and acidic residues" evidence="2">
    <location>
        <begin position="809"/>
        <end position="823"/>
    </location>
</feature>
<feature type="region of interest" description="Disordered" evidence="2">
    <location>
        <begin position="809"/>
        <end position="831"/>
    </location>
</feature>
<feature type="compositionally biased region" description="Basic and acidic residues" evidence="2">
    <location>
        <begin position="971"/>
        <end position="1005"/>
    </location>
</feature>
<feature type="compositionally biased region" description="Basic and acidic residues" evidence="2">
    <location>
        <begin position="569"/>
        <end position="587"/>
    </location>
</feature>
<feature type="compositionally biased region" description="Basic and acidic residues" evidence="2">
    <location>
        <begin position="2816"/>
        <end position="2850"/>
    </location>
</feature>
<reference evidence="3 4" key="1">
    <citation type="journal article" date="2016" name="Nat. Commun.">
        <title>Extremotolerant tardigrade genome and improved radiotolerance of human cultured cells by tardigrade-unique protein.</title>
        <authorList>
            <person name="Hashimoto T."/>
            <person name="Horikawa D.D."/>
            <person name="Saito Y."/>
            <person name="Kuwahara H."/>
            <person name="Kozuka-Hata H."/>
            <person name="Shin-I T."/>
            <person name="Minakuchi Y."/>
            <person name="Ohishi K."/>
            <person name="Motoyama A."/>
            <person name="Aizu T."/>
            <person name="Enomoto A."/>
            <person name="Kondo K."/>
            <person name="Tanaka S."/>
            <person name="Hara Y."/>
            <person name="Koshikawa S."/>
            <person name="Sagara H."/>
            <person name="Miura T."/>
            <person name="Yokobori S."/>
            <person name="Miyagawa K."/>
            <person name="Suzuki Y."/>
            <person name="Kubo T."/>
            <person name="Oyama M."/>
            <person name="Kohara Y."/>
            <person name="Fujiyama A."/>
            <person name="Arakawa K."/>
            <person name="Katayama T."/>
            <person name="Toyoda A."/>
            <person name="Kunieda T."/>
        </authorList>
    </citation>
    <scope>NUCLEOTIDE SEQUENCE [LARGE SCALE GENOMIC DNA]</scope>
    <source>
        <strain evidence="3 4">YOKOZUNA-1</strain>
    </source>
</reference>
<proteinExistence type="predicted"/>
<feature type="region of interest" description="Disordered" evidence="2">
    <location>
        <begin position="16"/>
        <end position="98"/>
    </location>
</feature>
<protein>
    <submittedName>
        <fullName evidence="3">Uncharacterized protein</fullName>
    </submittedName>
</protein>
<feature type="compositionally biased region" description="Basic and acidic residues" evidence="2">
    <location>
        <begin position="488"/>
        <end position="500"/>
    </location>
</feature>
<feature type="region of interest" description="Disordered" evidence="2">
    <location>
        <begin position="2484"/>
        <end position="2550"/>
    </location>
</feature>
<feature type="compositionally biased region" description="Basic and acidic residues" evidence="2">
    <location>
        <begin position="896"/>
        <end position="906"/>
    </location>
</feature>
<feature type="compositionally biased region" description="Basic and acidic residues" evidence="2">
    <location>
        <begin position="604"/>
        <end position="613"/>
    </location>
</feature>
<feature type="compositionally biased region" description="Basic and acidic residues" evidence="2">
    <location>
        <begin position="516"/>
        <end position="537"/>
    </location>
</feature>
<evidence type="ECO:0000256" key="2">
    <source>
        <dbReference type="SAM" id="MobiDB-lite"/>
    </source>
</evidence>
<feature type="compositionally biased region" description="Basic and acidic residues" evidence="2">
    <location>
        <begin position="199"/>
        <end position="208"/>
    </location>
</feature>
<feature type="compositionally biased region" description="Basic and acidic residues" evidence="2">
    <location>
        <begin position="945"/>
        <end position="962"/>
    </location>
</feature>
<evidence type="ECO:0000313" key="4">
    <source>
        <dbReference type="Proteomes" id="UP000186922"/>
    </source>
</evidence>
<keyword evidence="4" id="KW-1185">Reference proteome</keyword>
<feature type="region of interest" description="Disordered" evidence="2">
    <location>
        <begin position="1277"/>
        <end position="1308"/>
    </location>
</feature>
<feature type="region of interest" description="Disordered" evidence="2">
    <location>
        <begin position="376"/>
        <end position="752"/>
    </location>
</feature>
<feature type="compositionally biased region" description="Polar residues" evidence="2">
    <location>
        <begin position="473"/>
        <end position="487"/>
    </location>
</feature>
<feature type="compositionally biased region" description="Polar residues" evidence="2">
    <location>
        <begin position="1904"/>
        <end position="1913"/>
    </location>
</feature>
<comment type="caution">
    <text evidence="3">The sequence shown here is derived from an EMBL/GenBank/DDBJ whole genome shotgun (WGS) entry which is preliminary data.</text>
</comment>
<feature type="compositionally biased region" description="Basic and acidic residues" evidence="2">
    <location>
        <begin position="376"/>
        <end position="392"/>
    </location>
</feature>
<organism evidence="3 4">
    <name type="scientific">Ramazzottius varieornatus</name>
    <name type="common">Water bear</name>
    <name type="synonym">Tardigrade</name>
    <dbReference type="NCBI Taxonomy" id="947166"/>
    <lineage>
        <taxon>Eukaryota</taxon>
        <taxon>Metazoa</taxon>
        <taxon>Ecdysozoa</taxon>
        <taxon>Tardigrada</taxon>
        <taxon>Eutardigrada</taxon>
        <taxon>Parachela</taxon>
        <taxon>Hypsibioidea</taxon>
        <taxon>Ramazzottiidae</taxon>
        <taxon>Ramazzottius</taxon>
    </lineage>
</organism>
<feature type="compositionally biased region" description="Basic and acidic residues" evidence="2">
    <location>
        <begin position="674"/>
        <end position="684"/>
    </location>
</feature>
<feature type="compositionally biased region" description="Basic and acidic residues" evidence="2">
    <location>
        <begin position="546"/>
        <end position="556"/>
    </location>
</feature>
<feature type="region of interest" description="Disordered" evidence="2">
    <location>
        <begin position="2711"/>
        <end position="2969"/>
    </location>
</feature>
<feature type="compositionally biased region" description="Polar residues" evidence="2">
    <location>
        <begin position="740"/>
        <end position="749"/>
    </location>
</feature>
<feature type="compositionally biased region" description="Pro residues" evidence="2">
    <location>
        <begin position="2512"/>
        <end position="2526"/>
    </location>
</feature>
<feature type="compositionally biased region" description="Basic and acidic residues" evidence="2">
    <location>
        <begin position="402"/>
        <end position="416"/>
    </location>
</feature>
<feature type="compositionally biased region" description="Low complexity" evidence="2">
    <location>
        <begin position="593"/>
        <end position="603"/>
    </location>
</feature>
<feature type="compositionally biased region" description="Basic and acidic residues" evidence="2">
    <location>
        <begin position="1947"/>
        <end position="1979"/>
    </location>
</feature>
<feature type="compositionally biased region" description="Basic and acidic residues" evidence="2">
    <location>
        <begin position="1019"/>
        <end position="1039"/>
    </location>
</feature>
<evidence type="ECO:0000256" key="1">
    <source>
        <dbReference type="SAM" id="Coils"/>
    </source>
</evidence>
<feature type="region of interest" description="Disordered" evidence="2">
    <location>
        <begin position="199"/>
        <end position="281"/>
    </location>
</feature>
<feature type="compositionally biased region" description="Basic and acidic residues" evidence="2">
    <location>
        <begin position="635"/>
        <end position="649"/>
    </location>
</feature>
<feature type="region of interest" description="Disordered" evidence="2">
    <location>
        <begin position="873"/>
        <end position="931"/>
    </location>
</feature>
<feature type="region of interest" description="Disordered" evidence="2">
    <location>
        <begin position="945"/>
        <end position="1185"/>
    </location>
</feature>
<feature type="compositionally biased region" description="Polar residues" evidence="2">
    <location>
        <begin position="624"/>
        <end position="634"/>
    </location>
</feature>
<feature type="compositionally biased region" description="Polar residues" evidence="2">
    <location>
        <begin position="2915"/>
        <end position="2924"/>
    </location>
</feature>
<feature type="region of interest" description="Disordered" evidence="2">
    <location>
        <begin position="309"/>
        <end position="357"/>
    </location>
</feature>
<feature type="compositionally biased region" description="Basic and acidic residues" evidence="2">
    <location>
        <begin position="1998"/>
        <end position="2007"/>
    </location>
</feature>
<feature type="compositionally biased region" description="Basic and acidic residues" evidence="2">
    <location>
        <begin position="2875"/>
        <end position="2893"/>
    </location>
</feature>